<dbReference type="AlphaFoldDB" id="A0A9X2K7S8"/>
<sequence length="348" mass="37936">MPPSLSVVICSYNGAARLGRTLDALRAHPVLEVIVVDDGSQDATGDVARDHGATVVRHEENRGAAAARDTGLRAAKGQVVAFLDDDCEPSPHWAERLLDGYAEEGVAGVGGPIVPVTGDGYLPRFLERNNRHEPLELELTVSAALPYRLWLYLRRQWGTAAGPARGRRDVYAFSGGNMSFERERLLAAGGFDPRFRYAAEEEDLSRRLRRDRPGRLVFVPDAPVGHRYTPTARGLLRRSLAYGRGAAMQYLKWPGVRPTLFPWPVLVAGLAVAAVRWPVLAAVAVLLPLPLYPAGPRHAPAGRIEALADPYLRLAQEACENVGFLHGLWAFRRMFAGDRAGRGGGQST</sequence>
<dbReference type="Proteomes" id="UP001139648">
    <property type="component" value="Unassembled WGS sequence"/>
</dbReference>
<dbReference type="RefSeq" id="WP_253754059.1">
    <property type="nucleotide sequence ID" value="NZ_BAABKA010000091.1"/>
</dbReference>
<reference evidence="2" key="1">
    <citation type="submission" date="2022-06" db="EMBL/GenBank/DDBJ databases">
        <title>Sequencing the genomes of 1000 actinobacteria strains.</title>
        <authorList>
            <person name="Klenk H.-P."/>
        </authorList>
    </citation>
    <scope>NUCLEOTIDE SEQUENCE</scope>
    <source>
        <strain evidence="2">DSM 46694</strain>
    </source>
</reference>
<dbReference type="InterPro" id="IPR050834">
    <property type="entry name" value="Glycosyltransf_2"/>
</dbReference>
<keyword evidence="3" id="KW-1185">Reference proteome</keyword>
<accession>A0A9X2K7S8</accession>
<protein>
    <submittedName>
        <fullName evidence="2">GT2 family glycosyltransferase</fullName>
    </submittedName>
</protein>
<dbReference type="CDD" id="cd00761">
    <property type="entry name" value="Glyco_tranf_GTA_type"/>
    <property type="match status" value="1"/>
</dbReference>
<dbReference type="PANTHER" id="PTHR43685:SF3">
    <property type="entry name" value="SLR2126 PROTEIN"/>
    <property type="match status" value="1"/>
</dbReference>
<comment type="caution">
    <text evidence="2">The sequence shown here is derived from an EMBL/GenBank/DDBJ whole genome shotgun (WGS) entry which is preliminary data.</text>
</comment>
<feature type="domain" description="Glycosyltransferase 2-like" evidence="1">
    <location>
        <begin position="6"/>
        <end position="129"/>
    </location>
</feature>
<dbReference type="PANTHER" id="PTHR43685">
    <property type="entry name" value="GLYCOSYLTRANSFERASE"/>
    <property type="match status" value="1"/>
</dbReference>
<evidence type="ECO:0000313" key="3">
    <source>
        <dbReference type="Proteomes" id="UP001139648"/>
    </source>
</evidence>
<evidence type="ECO:0000313" key="2">
    <source>
        <dbReference type="EMBL" id="MCP2362905.1"/>
    </source>
</evidence>
<dbReference type="InterPro" id="IPR029044">
    <property type="entry name" value="Nucleotide-diphossugar_trans"/>
</dbReference>
<evidence type="ECO:0000259" key="1">
    <source>
        <dbReference type="Pfam" id="PF00535"/>
    </source>
</evidence>
<gene>
    <name evidence="2" type="ORF">HD597_009925</name>
</gene>
<dbReference type="Gene3D" id="3.90.550.10">
    <property type="entry name" value="Spore Coat Polysaccharide Biosynthesis Protein SpsA, Chain A"/>
    <property type="match status" value="1"/>
</dbReference>
<dbReference type="Pfam" id="PF00535">
    <property type="entry name" value="Glycos_transf_2"/>
    <property type="match status" value="1"/>
</dbReference>
<dbReference type="EMBL" id="JAMZEB010000002">
    <property type="protein sequence ID" value="MCP2362905.1"/>
    <property type="molecule type" value="Genomic_DNA"/>
</dbReference>
<dbReference type="SUPFAM" id="SSF53448">
    <property type="entry name" value="Nucleotide-diphospho-sugar transferases"/>
    <property type="match status" value="1"/>
</dbReference>
<organism evidence="2 3">
    <name type="scientific">Nonomuraea thailandensis</name>
    <dbReference type="NCBI Taxonomy" id="1188745"/>
    <lineage>
        <taxon>Bacteria</taxon>
        <taxon>Bacillati</taxon>
        <taxon>Actinomycetota</taxon>
        <taxon>Actinomycetes</taxon>
        <taxon>Streptosporangiales</taxon>
        <taxon>Streptosporangiaceae</taxon>
        <taxon>Nonomuraea</taxon>
    </lineage>
</organism>
<name>A0A9X2K7S8_9ACTN</name>
<proteinExistence type="predicted"/>
<dbReference type="InterPro" id="IPR001173">
    <property type="entry name" value="Glyco_trans_2-like"/>
</dbReference>